<organism evidence="1 2">
    <name type="scientific">Flavobacterium cupriresistens</name>
    <dbReference type="NCBI Taxonomy" id="2893885"/>
    <lineage>
        <taxon>Bacteria</taxon>
        <taxon>Pseudomonadati</taxon>
        <taxon>Bacteroidota</taxon>
        <taxon>Flavobacteriia</taxon>
        <taxon>Flavobacteriales</taxon>
        <taxon>Flavobacteriaceae</taxon>
        <taxon>Flavobacterium</taxon>
    </lineage>
</organism>
<dbReference type="Pfam" id="PF13031">
    <property type="entry name" value="DUF3892"/>
    <property type="match status" value="1"/>
</dbReference>
<keyword evidence="2" id="KW-1185">Reference proteome</keyword>
<comment type="caution">
    <text evidence="1">The sequence shown here is derived from an EMBL/GenBank/DDBJ whole genome shotgun (WGS) entry which is preliminary data.</text>
</comment>
<gene>
    <name evidence="1" type="ORF">SGQ83_01835</name>
</gene>
<dbReference type="EMBL" id="JAWXVI010000001">
    <property type="protein sequence ID" value="MDX6188074.1"/>
    <property type="molecule type" value="Genomic_DNA"/>
</dbReference>
<evidence type="ECO:0000313" key="2">
    <source>
        <dbReference type="Proteomes" id="UP001273350"/>
    </source>
</evidence>
<reference evidence="1 2" key="1">
    <citation type="submission" date="2023-11" db="EMBL/GenBank/DDBJ databases">
        <title>Unpublished Manusciprt.</title>
        <authorList>
            <person name="Saticioglu I.B."/>
            <person name="Ay H."/>
            <person name="Ajmi N."/>
            <person name="Altun S."/>
            <person name="Duman M."/>
        </authorList>
    </citation>
    <scope>NUCLEOTIDE SEQUENCE [LARGE SCALE GENOMIC DNA]</scope>
    <source>
        <strain evidence="1 2">Fl-318</strain>
    </source>
</reference>
<proteinExistence type="predicted"/>
<evidence type="ECO:0000313" key="1">
    <source>
        <dbReference type="EMBL" id="MDX6188074.1"/>
    </source>
</evidence>
<protein>
    <submittedName>
        <fullName evidence="1">DUF3892 domain-containing protein</fullName>
    </submittedName>
</protein>
<accession>A0ABU4R659</accession>
<sequence>MAKLADYFISGVWKDSSERITDVMLHTVNENNSFKMGVKTSESNAINFLKAKKTIKTITWGYPDWEIGALVTVVTIGNIEYLRTIANASVKDNLDNSINMIPIK</sequence>
<dbReference type="RefSeq" id="WP_230002522.1">
    <property type="nucleotide sequence ID" value="NZ_CP087134.1"/>
</dbReference>
<dbReference type="InterPro" id="IPR024997">
    <property type="entry name" value="DUF3892"/>
</dbReference>
<name>A0ABU4R659_9FLAO</name>
<dbReference type="Proteomes" id="UP001273350">
    <property type="component" value="Unassembled WGS sequence"/>
</dbReference>